<feature type="region of interest" description="Disordered" evidence="1">
    <location>
        <begin position="234"/>
        <end position="258"/>
    </location>
</feature>
<proteinExistence type="predicted"/>
<evidence type="ECO:0000313" key="2">
    <source>
        <dbReference type="EMBL" id="ETR64740.1"/>
    </source>
</evidence>
<reference evidence="3" key="1">
    <citation type="submission" date="2012-11" db="EMBL/GenBank/DDBJ databases">
        <authorList>
            <person name="Lucero-Rivera Y.E."/>
            <person name="Tovar-Ramirez D."/>
        </authorList>
    </citation>
    <scope>NUCLEOTIDE SEQUENCE [LARGE SCALE GENOMIC DNA]</scope>
    <source>
        <strain evidence="3">Araruama</strain>
    </source>
</reference>
<organism evidence="2 3">
    <name type="scientific">Candidatus Magnetoglobus multicellularis str. Araruama</name>
    <dbReference type="NCBI Taxonomy" id="890399"/>
    <lineage>
        <taxon>Bacteria</taxon>
        <taxon>Pseudomonadati</taxon>
        <taxon>Thermodesulfobacteriota</taxon>
        <taxon>Desulfobacteria</taxon>
        <taxon>Desulfobacterales</taxon>
        <taxon>Desulfobacteraceae</taxon>
        <taxon>Candidatus Magnetoglobus</taxon>
    </lineage>
</organism>
<accession>A0A1V1NQ90</accession>
<evidence type="ECO:0000313" key="3">
    <source>
        <dbReference type="Proteomes" id="UP000189670"/>
    </source>
</evidence>
<dbReference type="AlphaFoldDB" id="A0A1V1NQ90"/>
<name>A0A1V1NQ90_9BACT</name>
<evidence type="ECO:0000256" key="1">
    <source>
        <dbReference type="SAM" id="MobiDB-lite"/>
    </source>
</evidence>
<dbReference type="EMBL" id="ATBP01003705">
    <property type="protein sequence ID" value="ETR64740.1"/>
    <property type="molecule type" value="Genomic_DNA"/>
</dbReference>
<sequence>MPYTIPPQGKYDPALDPANNTQTVAGSTQRADYCYCPYCQITVPHPSSVPCSGLTCPQCGNRLMNYDASGATTNYQTIVPIVPQYQQTVAGIVSGSSSYVQVPSISQQSLGVNLVPQTTYVQVPSQNQLRTGSQTTSTSLLNLNQQTQYCYCPRCNVVYEHPRGLPCSSLSCTACGSRLISLNGGAVNQLQDLQNLYNAQAAAGIAVSGQPSTIPPMGQTTAGMPTSGQPSTIPPMGQTTAGMPTSGQPSNPYHQWGKQLPECRPQVCRPQA</sequence>
<gene>
    <name evidence="2" type="ORF">OMM_15473</name>
</gene>
<comment type="caution">
    <text evidence="2">The sequence shown here is derived from an EMBL/GenBank/DDBJ whole genome shotgun (WGS) entry which is preliminary data.</text>
</comment>
<feature type="compositionally biased region" description="Polar residues" evidence="1">
    <location>
        <begin position="234"/>
        <end position="253"/>
    </location>
</feature>
<dbReference type="Proteomes" id="UP000189670">
    <property type="component" value="Unassembled WGS sequence"/>
</dbReference>
<protein>
    <submittedName>
        <fullName evidence="2">Uncharacterized protein</fullName>
    </submittedName>
</protein>